<sequence length="54" mass="6208">MDAVRLRRLDRRQAEGRRLPGFDMLVAEAEALTVVHPHEHARGLAHNARTQRPE</sequence>
<reference evidence="2" key="1">
    <citation type="journal article" date="2019" name="Int. J. Syst. Evol. Microbiol.">
        <title>The Global Catalogue of Microorganisms (GCM) 10K type strain sequencing project: providing services to taxonomists for standard genome sequencing and annotation.</title>
        <authorList>
            <consortium name="The Broad Institute Genomics Platform"/>
            <consortium name="The Broad Institute Genome Sequencing Center for Infectious Disease"/>
            <person name="Wu L."/>
            <person name="Ma J."/>
        </authorList>
    </citation>
    <scope>NUCLEOTIDE SEQUENCE [LARGE SCALE GENOMIC DNA]</scope>
    <source>
        <strain evidence="2">CGMCC 4.7349</strain>
    </source>
</reference>
<protein>
    <submittedName>
        <fullName evidence="1">Uncharacterized protein</fullName>
    </submittedName>
</protein>
<keyword evidence="2" id="KW-1185">Reference proteome</keyword>
<proteinExistence type="predicted"/>
<evidence type="ECO:0000313" key="1">
    <source>
        <dbReference type="EMBL" id="GGO45685.1"/>
    </source>
</evidence>
<organism evidence="1 2">
    <name type="scientific">Streptomyces lasiicapitis</name>
    <dbReference type="NCBI Taxonomy" id="1923961"/>
    <lineage>
        <taxon>Bacteria</taxon>
        <taxon>Bacillati</taxon>
        <taxon>Actinomycetota</taxon>
        <taxon>Actinomycetes</taxon>
        <taxon>Kitasatosporales</taxon>
        <taxon>Streptomycetaceae</taxon>
        <taxon>Streptomyces</taxon>
    </lineage>
</organism>
<gene>
    <name evidence="1" type="ORF">GCM10012286_34840</name>
</gene>
<dbReference type="Proteomes" id="UP000656881">
    <property type="component" value="Unassembled WGS sequence"/>
</dbReference>
<dbReference type="EMBL" id="BMNG01000007">
    <property type="protein sequence ID" value="GGO45685.1"/>
    <property type="molecule type" value="Genomic_DNA"/>
</dbReference>
<comment type="caution">
    <text evidence="1">The sequence shown here is derived from an EMBL/GenBank/DDBJ whole genome shotgun (WGS) entry which is preliminary data.</text>
</comment>
<accession>A0ABQ2M198</accession>
<evidence type="ECO:0000313" key="2">
    <source>
        <dbReference type="Proteomes" id="UP000656881"/>
    </source>
</evidence>
<name>A0ABQ2M198_9ACTN</name>